<keyword evidence="4" id="KW-1185">Reference proteome</keyword>
<feature type="compositionally biased region" description="Acidic residues" evidence="1">
    <location>
        <begin position="87"/>
        <end position="111"/>
    </location>
</feature>
<organism evidence="2">
    <name type="scientific">Cladocopium goreaui</name>
    <dbReference type="NCBI Taxonomy" id="2562237"/>
    <lineage>
        <taxon>Eukaryota</taxon>
        <taxon>Sar</taxon>
        <taxon>Alveolata</taxon>
        <taxon>Dinophyceae</taxon>
        <taxon>Suessiales</taxon>
        <taxon>Symbiodiniaceae</taxon>
        <taxon>Cladocopium</taxon>
    </lineage>
</organism>
<dbReference type="Proteomes" id="UP001152797">
    <property type="component" value="Unassembled WGS sequence"/>
</dbReference>
<reference evidence="3" key="2">
    <citation type="submission" date="2024-04" db="EMBL/GenBank/DDBJ databases">
        <authorList>
            <person name="Chen Y."/>
            <person name="Shah S."/>
            <person name="Dougan E. K."/>
            <person name="Thang M."/>
            <person name="Chan C."/>
        </authorList>
    </citation>
    <scope>NUCLEOTIDE SEQUENCE [LARGE SCALE GENOMIC DNA]</scope>
</reference>
<dbReference type="EMBL" id="CAMXCT010000323">
    <property type="protein sequence ID" value="CAI3977138.1"/>
    <property type="molecule type" value="Genomic_DNA"/>
</dbReference>
<sequence>MARGHRLDETEQGATLQQKDMEIRCNGCARDAGSSGPSVKRRLLGAHAGNPLVIGFGKLKVQDAPTVEEVEDDSVAGKNFAEIFGADADDADSDFSDSDEEEEEEAVEADASDSSTSESEKEEGFRGLTPQALMLLIRKAVDEEDEDTVRKALRVAWSEGAHPDEKDAEFLSQLRDWLGEDEALNALILQNGLQREMAMEEVYIPCAADFSASGPEALGEGTLIAREVKMAPEAFSCNGLPSGLLVMRSYYFEEKPEEEPPREVAKQSKPVPQYLGLNLEEHRDFFHEAACTLDDLLTKNFGVHLPPQDLMWPSEPLHMTTFFLGGAQHAQHAQPGPGDRGIEGSIWELQTAHLIYLEGALLMMSLRVPDALPLDVGCLPHATLLCGPGFAPRDANEVLARATDLGWLDDVAQLSTGCLDVLGSVRNLYIQPFPDFVLPARLEAFWSQPKNMLGWVGWGIPHICGAVFHGKPMNFR</sequence>
<proteinExistence type="predicted"/>
<name>A0A9P1BRG6_9DINO</name>
<evidence type="ECO:0000313" key="3">
    <source>
        <dbReference type="EMBL" id="CAL1130513.1"/>
    </source>
</evidence>
<accession>A0A9P1BRG6</accession>
<evidence type="ECO:0000313" key="4">
    <source>
        <dbReference type="Proteomes" id="UP001152797"/>
    </source>
</evidence>
<dbReference type="AlphaFoldDB" id="A0A9P1BRG6"/>
<protein>
    <submittedName>
        <fullName evidence="2">Uncharacterized protein</fullName>
    </submittedName>
</protein>
<comment type="caution">
    <text evidence="2">The sequence shown here is derived from an EMBL/GenBank/DDBJ whole genome shotgun (WGS) entry which is preliminary data.</text>
</comment>
<reference evidence="2" key="1">
    <citation type="submission" date="2022-10" db="EMBL/GenBank/DDBJ databases">
        <authorList>
            <person name="Chen Y."/>
            <person name="Dougan E. K."/>
            <person name="Chan C."/>
            <person name="Rhodes N."/>
            <person name="Thang M."/>
        </authorList>
    </citation>
    <scope>NUCLEOTIDE SEQUENCE</scope>
</reference>
<evidence type="ECO:0000313" key="2">
    <source>
        <dbReference type="EMBL" id="CAI3977138.1"/>
    </source>
</evidence>
<feature type="region of interest" description="Disordered" evidence="1">
    <location>
        <begin position="86"/>
        <end position="125"/>
    </location>
</feature>
<dbReference type="EMBL" id="CAMXCT020000323">
    <property type="protein sequence ID" value="CAL1130513.1"/>
    <property type="molecule type" value="Genomic_DNA"/>
</dbReference>
<gene>
    <name evidence="2" type="ORF">C1SCF055_LOCUS5304</name>
</gene>
<dbReference type="EMBL" id="CAMXCT030000323">
    <property type="protein sequence ID" value="CAL4764450.1"/>
    <property type="molecule type" value="Genomic_DNA"/>
</dbReference>
<evidence type="ECO:0000256" key="1">
    <source>
        <dbReference type="SAM" id="MobiDB-lite"/>
    </source>
</evidence>